<dbReference type="EMBL" id="JAINUF010000005">
    <property type="protein sequence ID" value="KAJ8360949.1"/>
    <property type="molecule type" value="Genomic_DNA"/>
</dbReference>
<sequence>MEAFETPRSEWWMETNSATGCGPSRGGGSCLPMSSGSLPTGLRKRTIFIQIKKYLANITALGSQLVDLGLSDVGTLLRFLHLMLHLPVPGQVSVGLFLL</sequence>
<gene>
    <name evidence="1" type="ORF">SKAU_G00174740</name>
</gene>
<evidence type="ECO:0000313" key="2">
    <source>
        <dbReference type="Proteomes" id="UP001152622"/>
    </source>
</evidence>
<proteinExistence type="predicted"/>
<name>A0A9Q1FL33_SYNKA</name>
<keyword evidence="2" id="KW-1185">Reference proteome</keyword>
<organism evidence="1 2">
    <name type="scientific">Synaphobranchus kaupii</name>
    <name type="common">Kaup's arrowtooth eel</name>
    <dbReference type="NCBI Taxonomy" id="118154"/>
    <lineage>
        <taxon>Eukaryota</taxon>
        <taxon>Metazoa</taxon>
        <taxon>Chordata</taxon>
        <taxon>Craniata</taxon>
        <taxon>Vertebrata</taxon>
        <taxon>Euteleostomi</taxon>
        <taxon>Actinopterygii</taxon>
        <taxon>Neopterygii</taxon>
        <taxon>Teleostei</taxon>
        <taxon>Anguilliformes</taxon>
        <taxon>Synaphobranchidae</taxon>
        <taxon>Synaphobranchus</taxon>
    </lineage>
</organism>
<protein>
    <submittedName>
        <fullName evidence="1">Uncharacterized protein</fullName>
    </submittedName>
</protein>
<reference evidence="1" key="1">
    <citation type="journal article" date="2023" name="Science">
        <title>Genome structures resolve the early diversification of teleost fishes.</title>
        <authorList>
            <person name="Parey E."/>
            <person name="Louis A."/>
            <person name="Montfort J."/>
            <person name="Bouchez O."/>
            <person name="Roques C."/>
            <person name="Iampietro C."/>
            <person name="Lluch J."/>
            <person name="Castinel A."/>
            <person name="Donnadieu C."/>
            <person name="Desvignes T."/>
            <person name="Floi Bucao C."/>
            <person name="Jouanno E."/>
            <person name="Wen M."/>
            <person name="Mejri S."/>
            <person name="Dirks R."/>
            <person name="Jansen H."/>
            <person name="Henkel C."/>
            <person name="Chen W.J."/>
            <person name="Zahm M."/>
            <person name="Cabau C."/>
            <person name="Klopp C."/>
            <person name="Thompson A.W."/>
            <person name="Robinson-Rechavi M."/>
            <person name="Braasch I."/>
            <person name="Lecointre G."/>
            <person name="Bobe J."/>
            <person name="Postlethwait J.H."/>
            <person name="Berthelot C."/>
            <person name="Roest Crollius H."/>
            <person name="Guiguen Y."/>
        </authorList>
    </citation>
    <scope>NUCLEOTIDE SEQUENCE</scope>
    <source>
        <strain evidence="1">WJC10195</strain>
    </source>
</reference>
<comment type="caution">
    <text evidence="1">The sequence shown here is derived from an EMBL/GenBank/DDBJ whole genome shotgun (WGS) entry which is preliminary data.</text>
</comment>
<accession>A0A9Q1FL33</accession>
<dbReference type="Proteomes" id="UP001152622">
    <property type="component" value="Chromosome 5"/>
</dbReference>
<evidence type="ECO:0000313" key="1">
    <source>
        <dbReference type="EMBL" id="KAJ8360949.1"/>
    </source>
</evidence>
<dbReference type="AlphaFoldDB" id="A0A9Q1FL33"/>